<feature type="compositionally biased region" description="Acidic residues" evidence="2">
    <location>
        <begin position="324"/>
        <end position="333"/>
    </location>
</feature>
<keyword evidence="1" id="KW-0472">Membrane</keyword>
<evidence type="ECO:0000256" key="1">
    <source>
        <dbReference type="RuleBase" id="RU367073"/>
    </source>
</evidence>
<feature type="compositionally biased region" description="Low complexity" evidence="2">
    <location>
        <begin position="217"/>
        <end position="226"/>
    </location>
</feature>
<gene>
    <name evidence="4" type="ORF">QQS21_011379</name>
</gene>
<name>A0AAJ0FTS7_9HYPO</name>
<comment type="domain">
    <text evidence="1">The C4-type zinc finger motif is necessary both for its ER three-way tubular junction localization and formation.</text>
</comment>
<proteinExistence type="inferred from homology"/>
<dbReference type="GO" id="GO:0098826">
    <property type="term" value="C:endoplasmic reticulum tubular network membrane"/>
    <property type="evidence" value="ECO:0007669"/>
    <property type="project" value="UniProtKB-UniRule"/>
</dbReference>
<feature type="compositionally biased region" description="Basic residues" evidence="2">
    <location>
        <begin position="358"/>
        <end position="367"/>
    </location>
</feature>
<dbReference type="GO" id="GO:0071788">
    <property type="term" value="P:endoplasmic reticulum tubular network maintenance"/>
    <property type="evidence" value="ECO:0007669"/>
    <property type="project" value="UniProtKB-UniRule"/>
</dbReference>
<dbReference type="Proteomes" id="UP001251528">
    <property type="component" value="Unassembled WGS sequence"/>
</dbReference>
<keyword evidence="1" id="KW-0479">Metal-binding</keyword>
<feature type="transmembrane region" description="Helical" evidence="1">
    <location>
        <begin position="82"/>
        <end position="101"/>
    </location>
</feature>
<keyword evidence="1" id="KW-0862">Zinc</keyword>
<evidence type="ECO:0000313" key="5">
    <source>
        <dbReference type="Proteomes" id="UP001251528"/>
    </source>
</evidence>
<dbReference type="Pfam" id="PF10058">
    <property type="entry name" value="Zn_ribbon_10"/>
    <property type="match status" value="1"/>
</dbReference>
<keyword evidence="5" id="KW-1185">Reference proteome</keyword>
<dbReference type="GO" id="GO:0008270">
    <property type="term" value="F:zinc ion binding"/>
    <property type="evidence" value="ECO:0007669"/>
    <property type="project" value="UniProtKB-KW"/>
</dbReference>
<comment type="function">
    <text evidence="1">Plays a role in determining ER morphology.</text>
</comment>
<sequence length="367" mass="40865">MVSFWPWKGDSSSPASFEKTLSTLSSKIADNQAHLNRLRTNSRRIKVIWTLYLGFAYLVYAIVLLLVVGYKNLRVYEWAGMAGGPILIYTTRALITTYFTYRIDSITTRLTAQQDERSNTIQKLKDATKYDSTMELIEKYGGENKPKRPQNSGDDIKEPPSKAGTPKKGGNPSTGRTNLPPPPTANIARPDVSQQHQHLRPDSRQTNEQPPSADFAPNAFTNNTYNPPTPPRNHQQQYMTPETHWYDRIFDVLLGEDETAAKNRYALICQSCRLVNGQAPPGTKSLTEIGMWRCSGCGATNGEVDEGKKIIEEVLASTKHVDEDSSEEQEPEPEQASHDATIAEEHSTTGIEGPAKSAKARRRKGGK</sequence>
<comment type="subcellular location">
    <subcellularLocation>
        <location evidence="1">Endoplasmic reticulum membrane</location>
        <topology evidence="1">Multi-pass membrane protein</topology>
    </subcellularLocation>
</comment>
<dbReference type="PANTHER" id="PTHR22166">
    <property type="entry name" value="ENDOPLASMIC RETICULUM JUNCTION FORMATION PROTEIN LUNAPARK"/>
    <property type="match status" value="1"/>
</dbReference>
<feature type="region of interest" description="Disordered" evidence="2">
    <location>
        <begin position="139"/>
        <end position="236"/>
    </location>
</feature>
<evidence type="ECO:0000259" key="3">
    <source>
        <dbReference type="Pfam" id="PF10058"/>
    </source>
</evidence>
<dbReference type="InterPro" id="IPR019273">
    <property type="entry name" value="Lunapark_Znf"/>
</dbReference>
<feature type="region of interest" description="Disordered" evidence="2">
    <location>
        <begin position="316"/>
        <end position="367"/>
    </location>
</feature>
<feature type="domain" description="Lunapark zinc ribbon" evidence="3">
    <location>
        <begin position="245"/>
        <end position="301"/>
    </location>
</feature>
<comment type="similarity">
    <text evidence="1">Belongs to the lunapark family.</text>
</comment>
<evidence type="ECO:0000313" key="4">
    <source>
        <dbReference type="EMBL" id="KAK2590938.1"/>
    </source>
</evidence>
<organism evidence="4 5">
    <name type="scientific">Conoideocrella luteorostrata</name>
    <dbReference type="NCBI Taxonomy" id="1105319"/>
    <lineage>
        <taxon>Eukaryota</taxon>
        <taxon>Fungi</taxon>
        <taxon>Dikarya</taxon>
        <taxon>Ascomycota</taxon>
        <taxon>Pezizomycotina</taxon>
        <taxon>Sordariomycetes</taxon>
        <taxon>Hypocreomycetidae</taxon>
        <taxon>Hypocreales</taxon>
        <taxon>Clavicipitaceae</taxon>
        <taxon>Conoideocrella</taxon>
    </lineage>
</organism>
<keyword evidence="1" id="KW-0863">Zinc-finger</keyword>
<comment type="caution">
    <text evidence="4">The sequence shown here is derived from an EMBL/GenBank/DDBJ whole genome shotgun (WGS) entry which is preliminary data.</text>
</comment>
<keyword evidence="1" id="KW-0812">Transmembrane</keyword>
<reference evidence="4" key="1">
    <citation type="submission" date="2023-06" db="EMBL/GenBank/DDBJ databases">
        <title>Conoideocrella luteorostrata (Hypocreales: Clavicipitaceae), a potential biocontrol fungus for elongate hemlock scale in United States Christmas tree production areas.</title>
        <authorList>
            <person name="Barrett H."/>
            <person name="Lovett B."/>
            <person name="Macias A.M."/>
            <person name="Stajich J.E."/>
            <person name="Kasson M.T."/>
        </authorList>
    </citation>
    <scope>NUCLEOTIDE SEQUENCE</scope>
    <source>
        <strain evidence="4">ARSEF 14590</strain>
    </source>
</reference>
<dbReference type="GO" id="GO:1903373">
    <property type="term" value="P:positive regulation of endoplasmic reticulum tubular network organization"/>
    <property type="evidence" value="ECO:0007669"/>
    <property type="project" value="UniProtKB-UniRule"/>
</dbReference>
<evidence type="ECO:0000256" key="2">
    <source>
        <dbReference type="SAM" id="MobiDB-lite"/>
    </source>
</evidence>
<keyword evidence="1" id="KW-1133">Transmembrane helix</keyword>
<dbReference type="EMBL" id="JASWJB010000380">
    <property type="protein sequence ID" value="KAK2590938.1"/>
    <property type="molecule type" value="Genomic_DNA"/>
</dbReference>
<dbReference type="InterPro" id="IPR040115">
    <property type="entry name" value="Lnp"/>
</dbReference>
<protein>
    <recommendedName>
        <fullName evidence="1">Endoplasmic reticulum junction formation protein lunapark</fullName>
    </recommendedName>
</protein>
<accession>A0AAJ0FTS7</accession>
<feature type="transmembrane region" description="Helical" evidence="1">
    <location>
        <begin position="47"/>
        <end position="70"/>
    </location>
</feature>
<dbReference type="AlphaFoldDB" id="A0AAJ0FTS7"/>
<keyword evidence="1" id="KW-0256">Endoplasmic reticulum</keyword>
<feature type="compositionally biased region" description="Basic and acidic residues" evidence="2">
    <location>
        <begin position="335"/>
        <end position="347"/>
    </location>
</feature>
<dbReference type="PANTHER" id="PTHR22166:SF12">
    <property type="entry name" value="ENDOPLASMIC RETICULUM JUNCTION FORMATION PROTEIN LUNAPARK"/>
    <property type="match status" value="1"/>
</dbReference>